<evidence type="ECO:0000313" key="1">
    <source>
        <dbReference type="EMBL" id="NER29475.1"/>
    </source>
</evidence>
<name>A0A6B3NEW8_9CYAN</name>
<dbReference type="AlphaFoldDB" id="A0A6B3NEW8"/>
<comment type="caution">
    <text evidence="1">The sequence shown here is derived from an EMBL/GenBank/DDBJ whole genome shotgun (WGS) entry which is preliminary data.</text>
</comment>
<proteinExistence type="predicted"/>
<accession>A0A6B3NEW8</accession>
<gene>
    <name evidence="1" type="ORF">F6J89_18075</name>
</gene>
<dbReference type="EMBL" id="JAAHFQ010000374">
    <property type="protein sequence ID" value="NER29475.1"/>
    <property type="molecule type" value="Genomic_DNA"/>
</dbReference>
<reference evidence="1" key="1">
    <citation type="submission" date="2019-11" db="EMBL/GenBank/DDBJ databases">
        <title>Genomic insights into an expanded diversity of filamentous marine cyanobacteria reveals the extraordinary biosynthetic potential of Moorea and Okeania.</title>
        <authorList>
            <person name="Ferreira Leao T."/>
            <person name="Wang M."/>
            <person name="Moss N."/>
            <person name="Da Silva R."/>
            <person name="Sanders J."/>
            <person name="Nurk S."/>
            <person name="Gurevich A."/>
            <person name="Humphrey G."/>
            <person name="Reher R."/>
            <person name="Zhu Q."/>
            <person name="Belda-Ferre P."/>
            <person name="Glukhov E."/>
            <person name="Rex R."/>
            <person name="Dorrestein P.C."/>
            <person name="Knight R."/>
            <person name="Pevzner P."/>
            <person name="Gerwick W.H."/>
            <person name="Gerwick L."/>
        </authorList>
    </citation>
    <scope>NUCLEOTIDE SEQUENCE</scope>
    <source>
        <strain evidence="1">SIO1C4</strain>
    </source>
</reference>
<protein>
    <submittedName>
        <fullName evidence="1">Uncharacterized protein</fullName>
    </submittedName>
</protein>
<organism evidence="1">
    <name type="scientific">Symploca sp. SIO1C4</name>
    <dbReference type="NCBI Taxonomy" id="2607765"/>
    <lineage>
        <taxon>Bacteria</taxon>
        <taxon>Bacillati</taxon>
        <taxon>Cyanobacteriota</taxon>
        <taxon>Cyanophyceae</taxon>
        <taxon>Coleofasciculales</taxon>
        <taxon>Coleofasciculaceae</taxon>
        <taxon>Symploca</taxon>
    </lineage>
</organism>
<sequence>MDGLKKLLFRVNGIYCRIEEIESPDDDGWGEKKVVEVFQLAKEHFEKRENVGKGEFWYALGETSVETLGFATTPKSVFSKNVKRVGDEALKFIPSPKQRQLTEKKNLVIPFVPQRSEGEAARLANVPLSQEAVAGRSPNNYLSYVWQYYVGKVFKSGGKKFFARAPKEGQPLAYKQTIAEATAEIPKLEDLDGVTCESYSLDWRMTIINGSCPSESFVQGGE</sequence>